<evidence type="ECO:0000313" key="2">
    <source>
        <dbReference type="EMBL" id="CAD8198900.1"/>
    </source>
</evidence>
<feature type="transmembrane region" description="Helical" evidence="1">
    <location>
        <begin position="190"/>
        <end position="209"/>
    </location>
</feature>
<proteinExistence type="predicted"/>
<protein>
    <submittedName>
        <fullName evidence="2">Uncharacterized protein</fullName>
    </submittedName>
</protein>
<evidence type="ECO:0000256" key="1">
    <source>
        <dbReference type="SAM" id="Phobius"/>
    </source>
</evidence>
<keyword evidence="1" id="KW-0472">Membrane</keyword>
<comment type="caution">
    <text evidence="2">The sequence shown here is derived from an EMBL/GenBank/DDBJ whole genome shotgun (WGS) entry which is preliminary data.</text>
</comment>
<accession>A0A8S1XCU5</accession>
<keyword evidence="3" id="KW-1185">Reference proteome</keyword>
<organism evidence="2 3">
    <name type="scientific">Paramecium octaurelia</name>
    <dbReference type="NCBI Taxonomy" id="43137"/>
    <lineage>
        <taxon>Eukaryota</taxon>
        <taxon>Sar</taxon>
        <taxon>Alveolata</taxon>
        <taxon>Ciliophora</taxon>
        <taxon>Intramacronucleata</taxon>
        <taxon>Oligohymenophorea</taxon>
        <taxon>Peniculida</taxon>
        <taxon>Parameciidae</taxon>
        <taxon>Paramecium</taxon>
    </lineage>
</organism>
<reference evidence="2" key="1">
    <citation type="submission" date="2021-01" db="EMBL/GenBank/DDBJ databases">
        <authorList>
            <consortium name="Genoscope - CEA"/>
            <person name="William W."/>
        </authorList>
    </citation>
    <scope>NUCLEOTIDE SEQUENCE</scope>
</reference>
<keyword evidence="1" id="KW-1133">Transmembrane helix</keyword>
<evidence type="ECO:0000313" key="3">
    <source>
        <dbReference type="Proteomes" id="UP000683925"/>
    </source>
</evidence>
<feature type="transmembrane region" description="Helical" evidence="1">
    <location>
        <begin position="54"/>
        <end position="75"/>
    </location>
</feature>
<feature type="transmembrane region" description="Helical" evidence="1">
    <location>
        <begin position="12"/>
        <end position="34"/>
    </location>
</feature>
<dbReference type="Proteomes" id="UP000683925">
    <property type="component" value="Unassembled WGS sequence"/>
</dbReference>
<dbReference type="AlphaFoldDB" id="A0A8S1XCU5"/>
<name>A0A8S1XCU5_PAROT</name>
<feature type="transmembrane region" description="Helical" evidence="1">
    <location>
        <begin position="95"/>
        <end position="113"/>
    </location>
</feature>
<sequence>MQILGSSIIIAFIYLINQIPCFNLVLSIPVMILYLQFIWIQNDETIFKKCLKTLTLFFVIWLGMLPETQILRYLIDLVSDLIKMFSIIKIKTKEVVIIGGCTIVVFIGGAALASQPLAIPLIAASCNQVAIKSCVLIITGLLSRGEPAAISSGAFLLELGSNSAKAVVNCVSDAVVTTSISVQRKAISKICSMNVALGIGVLVALAAGLEICKWLRQKKSE</sequence>
<dbReference type="EMBL" id="CAJJDP010000118">
    <property type="protein sequence ID" value="CAD8198900.1"/>
    <property type="molecule type" value="Genomic_DNA"/>
</dbReference>
<gene>
    <name evidence="2" type="ORF">POCTA_138.1.T1180043</name>
</gene>
<keyword evidence="1" id="KW-0812">Transmembrane</keyword>